<protein>
    <submittedName>
        <fullName evidence="2">Uncharacterized protein</fullName>
    </submittedName>
</protein>
<dbReference type="AlphaFoldDB" id="A0A0C2BTS9"/>
<keyword evidence="1" id="KW-0472">Membrane</keyword>
<feature type="transmembrane region" description="Helical" evidence="1">
    <location>
        <begin position="187"/>
        <end position="207"/>
    </location>
</feature>
<keyword evidence="3" id="KW-1185">Reference proteome</keyword>
<feature type="transmembrane region" description="Helical" evidence="1">
    <location>
        <begin position="256"/>
        <end position="273"/>
    </location>
</feature>
<feature type="transmembrane region" description="Helical" evidence="1">
    <location>
        <begin position="227"/>
        <end position="244"/>
    </location>
</feature>
<feature type="transmembrane region" description="Helical" evidence="1">
    <location>
        <begin position="315"/>
        <end position="333"/>
    </location>
</feature>
<feature type="transmembrane region" description="Helical" evidence="1">
    <location>
        <begin position="285"/>
        <end position="303"/>
    </location>
</feature>
<dbReference type="STRING" id="709839.TSA66_12465"/>
<feature type="transmembrane region" description="Helical" evidence="1">
    <location>
        <begin position="150"/>
        <end position="175"/>
    </location>
</feature>
<accession>A0A0C2BTS9</accession>
<comment type="caution">
    <text evidence="2">The sequence shown here is derived from an EMBL/GenBank/DDBJ whole genome shotgun (WGS) entry which is preliminary data.</text>
</comment>
<evidence type="ECO:0000256" key="1">
    <source>
        <dbReference type="SAM" id="Phobius"/>
    </source>
</evidence>
<keyword evidence="1" id="KW-0812">Transmembrane</keyword>
<dbReference type="Proteomes" id="UP000031572">
    <property type="component" value="Unassembled WGS sequence"/>
</dbReference>
<proteinExistence type="predicted"/>
<organism evidence="2 3">
    <name type="scientific">Noviherbaspirillum autotrophicum</name>
    <dbReference type="NCBI Taxonomy" id="709839"/>
    <lineage>
        <taxon>Bacteria</taxon>
        <taxon>Pseudomonadati</taxon>
        <taxon>Pseudomonadota</taxon>
        <taxon>Betaproteobacteria</taxon>
        <taxon>Burkholderiales</taxon>
        <taxon>Oxalobacteraceae</taxon>
        <taxon>Noviherbaspirillum</taxon>
    </lineage>
</organism>
<evidence type="ECO:0000313" key="3">
    <source>
        <dbReference type="Proteomes" id="UP000031572"/>
    </source>
</evidence>
<feature type="transmembrane region" description="Helical" evidence="1">
    <location>
        <begin position="12"/>
        <end position="37"/>
    </location>
</feature>
<dbReference type="OrthoDB" id="5295665at2"/>
<sequence>MQRVLSFEQTPALTVPLRFFLTAPLFAVAAAAILLWYGPEALATRWSPAALALTHLLTLGFLASAMSGALLQILSVVAGINIPRPQTTAAVIHACLTAGAAALALGFLLGLVPLFQIAVPLLLSAFGILLFVCAYGLWRAPGRSDMITAIRFALAALAIAVVLGASAASLFAWQLPVPLQRVVRLHVAWGLLGWVGLLIIGVAYQVVPMFQVTPVYPQSVTRWLSRVLFASLGIWSVIATLSEGRHTLLNALSSELLYGGFAVFGVTTLYLLWHRKRPKPDPTTLFWRTSLLSLLTCMALWIVGELLPQFALSRAFPFLLGILFIVGFAYSVINGMLYKIVPFLVWYHLQNQLTGGCTKAPNVKQILPDGVAESQFRAHVAALLLLVASAIWPEYLTHVAAIAFGISSCWLGFNLMTTARIYRRFLTRAAATPTPA</sequence>
<name>A0A0C2BTS9_9BURK</name>
<feature type="transmembrane region" description="Helical" evidence="1">
    <location>
        <begin position="117"/>
        <end position="138"/>
    </location>
</feature>
<feature type="transmembrane region" description="Helical" evidence="1">
    <location>
        <begin position="90"/>
        <end position="111"/>
    </location>
</feature>
<dbReference type="EMBL" id="JWJG01000028">
    <property type="protein sequence ID" value="KIF81436.1"/>
    <property type="molecule type" value="Genomic_DNA"/>
</dbReference>
<feature type="transmembrane region" description="Helical" evidence="1">
    <location>
        <begin position="49"/>
        <end position="78"/>
    </location>
</feature>
<gene>
    <name evidence="2" type="ORF">TSA66_12465</name>
</gene>
<keyword evidence="1" id="KW-1133">Transmembrane helix</keyword>
<evidence type="ECO:0000313" key="2">
    <source>
        <dbReference type="EMBL" id="KIF81436.1"/>
    </source>
</evidence>
<feature type="transmembrane region" description="Helical" evidence="1">
    <location>
        <begin position="398"/>
        <end position="416"/>
    </location>
</feature>
<feature type="transmembrane region" description="Helical" evidence="1">
    <location>
        <begin position="376"/>
        <end position="392"/>
    </location>
</feature>
<dbReference type="RefSeq" id="WP_040040263.1">
    <property type="nucleotide sequence ID" value="NZ_JWJG01000028.1"/>
</dbReference>
<reference evidence="2 3" key="1">
    <citation type="submission" date="2014-12" db="EMBL/GenBank/DDBJ databases">
        <title>Denitrispirillum autotrophicum gen. nov., sp. nov., Denitrifying, Facultatively Autotrophic Bacteria Isolated from Rice Paddy Soil.</title>
        <authorList>
            <person name="Ishii S."/>
            <person name="Ashida N."/>
            <person name="Ohno H."/>
            <person name="Otsuka S."/>
            <person name="Yokota A."/>
            <person name="Senoo K."/>
        </authorList>
    </citation>
    <scope>NUCLEOTIDE SEQUENCE [LARGE SCALE GENOMIC DNA]</scope>
    <source>
        <strain evidence="2 3">TSA66</strain>
    </source>
</reference>